<name>A0A0M0KA81_9EUKA</name>
<comment type="caution">
    <text evidence="1">The sequence shown here is derived from an EMBL/GenBank/DDBJ whole genome shotgun (WGS) entry which is preliminary data.</text>
</comment>
<keyword evidence="2" id="KW-1185">Reference proteome</keyword>
<gene>
    <name evidence="1" type="ORF">Ctob_010041</name>
</gene>
<sequence>MLGIPQLLRPSLLSPASVARFAAASGTAAFALQPAAFAADASAAAAANALPDDRIVVGIALALLVLTLLLNASLGDVIGDEAQLPSSVNLINKSRQRRSDFIKGKRGE</sequence>
<organism evidence="1 2">
    <name type="scientific">Chrysochromulina tobinii</name>
    <dbReference type="NCBI Taxonomy" id="1460289"/>
    <lineage>
        <taxon>Eukaryota</taxon>
        <taxon>Haptista</taxon>
        <taxon>Haptophyta</taxon>
        <taxon>Prymnesiophyceae</taxon>
        <taxon>Prymnesiales</taxon>
        <taxon>Chrysochromulinaceae</taxon>
        <taxon>Chrysochromulina</taxon>
    </lineage>
</organism>
<protein>
    <submittedName>
        <fullName evidence="1">Uncharacterized protein</fullName>
    </submittedName>
</protein>
<dbReference type="AlphaFoldDB" id="A0A0M0KA81"/>
<evidence type="ECO:0000313" key="2">
    <source>
        <dbReference type="Proteomes" id="UP000037460"/>
    </source>
</evidence>
<reference evidence="2" key="1">
    <citation type="journal article" date="2015" name="PLoS Genet.">
        <title>Genome Sequence and Transcriptome Analyses of Chrysochromulina tobin: Metabolic Tools for Enhanced Algal Fitness in the Prominent Order Prymnesiales (Haptophyceae).</title>
        <authorList>
            <person name="Hovde B.T."/>
            <person name="Deodato C.R."/>
            <person name="Hunsperger H.M."/>
            <person name="Ryken S.A."/>
            <person name="Yost W."/>
            <person name="Jha R.K."/>
            <person name="Patterson J."/>
            <person name="Monnat R.J. Jr."/>
            <person name="Barlow S.B."/>
            <person name="Starkenburg S.R."/>
            <person name="Cattolico R.A."/>
        </authorList>
    </citation>
    <scope>NUCLEOTIDE SEQUENCE</scope>
    <source>
        <strain evidence="2">CCMP291</strain>
    </source>
</reference>
<dbReference type="Proteomes" id="UP000037460">
    <property type="component" value="Unassembled WGS sequence"/>
</dbReference>
<proteinExistence type="predicted"/>
<evidence type="ECO:0000313" key="1">
    <source>
        <dbReference type="EMBL" id="KOO35704.1"/>
    </source>
</evidence>
<accession>A0A0M0KA81</accession>
<dbReference type="EMBL" id="JWZX01000780">
    <property type="protein sequence ID" value="KOO35704.1"/>
    <property type="molecule type" value="Genomic_DNA"/>
</dbReference>